<evidence type="ECO:0000313" key="3">
    <source>
        <dbReference type="Proteomes" id="UP000050792"/>
    </source>
</evidence>
<evidence type="ECO:0000256" key="1">
    <source>
        <dbReference type="SAM" id="Coils"/>
    </source>
</evidence>
<keyword evidence="1" id="KW-0175">Coiled coil</keyword>
<feature type="coiled-coil region" evidence="1">
    <location>
        <begin position="422"/>
        <end position="456"/>
    </location>
</feature>
<dbReference type="Proteomes" id="UP000050792">
    <property type="component" value="Unassembled WGS sequence"/>
</dbReference>
<evidence type="ECO:0000313" key="4">
    <source>
        <dbReference type="WBParaSite" id="SRDH1_46730.1"/>
    </source>
</evidence>
<dbReference type="AlphaFoldDB" id="A0AA85FDG5"/>
<accession>A0AA85FDG5</accession>
<feature type="coiled-coil region" evidence="1">
    <location>
        <begin position="130"/>
        <end position="164"/>
    </location>
</feature>
<organism evidence="3 4">
    <name type="scientific">Schistosoma rodhaini</name>
    <dbReference type="NCBI Taxonomy" id="6188"/>
    <lineage>
        <taxon>Eukaryota</taxon>
        <taxon>Metazoa</taxon>
        <taxon>Spiralia</taxon>
        <taxon>Lophotrochozoa</taxon>
        <taxon>Platyhelminthes</taxon>
        <taxon>Trematoda</taxon>
        <taxon>Digenea</taxon>
        <taxon>Strigeidida</taxon>
        <taxon>Schistosomatoidea</taxon>
        <taxon>Schistosomatidae</taxon>
        <taxon>Schistosoma</taxon>
    </lineage>
</organism>
<dbReference type="WBParaSite" id="SRDH1_46730.1">
    <property type="protein sequence ID" value="SRDH1_46730.1"/>
    <property type="gene ID" value="SRDH1_46730"/>
</dbReference>
<keyword evidence="3" id="KW-1185">Reference proteome</keyword>
<name>A0AA85FDG5_9TREM</name>
<proteinExistence type="predicted"/>
<feature type="region of interest" description="Disordered" evidence="2">
    <location>
        <begin position="290"/>
        <end position="317"/>
    </location>
</feature>
<reference evidence="3" key="1">
    <citation type="submission" date="2022-06" db="EMBL/GenBank/DDBJ databases">
        <authorList>
            <person name="Berger JAMES D."/>
            <person name="Berger JAMES D."/>
        </authorList>
    </citation>
    <scope>NUCLEOTIDE SEQUENCE [LARGE SCALE GENOMIC DNA]</scope>
</reference>
<feature type="compositionally biased region" description="Basic and acidic residues" evidence="2">
    <location>
        <begin position="299"/>
        <end position="317"/>
    </location>
</feature>
<reference evidence="4" key="2">
    <citation type="submission" date="2023-11" db="UniProtKB">
        <authorList>
            <consortium name="WormBaseParasite"/>
        </authorList>
    </citation>
    <scope>IDENTIFICATION</scope>
</reference>
<protein>
    <submittedName>
        <fullName evidence="4">DUF4201 domain-containing protein</fullName>
    </submittedName>
</protein>
<evidence type="ECO:0000256" key="2">
    <source>
        <dbReference type="SAM" id="MobiDB-lite"/>
    </source>
</evidence>
<sequence length="492" mass="58732">MEPKLKEKQRLDAIMIDDNELKEHKSTVRQYDLIPVEEKANILKLKIINELESKYREQILCLQSDLKYYQDQNRLLIDTNQNLNKTLNDERLEFKNLKLLYEAEISSLKKIKDDQSMQINQLTSIKTNEDKKLLLQNAQLQAKCQELDKQLDYLKENLSTERDQNQSKNDDQLLKVKNMELETLCTTQKNQLCILTEQMNKLRNEFLNQCQVSVDSTKNQVRTELQIEQFINSIRTELFDLRNEVQVQRFEIENQRNELMNKSKALNHELSLLSTRLTNSNSFETMAATNYNMTTTPTSRKEDQDDDHNHGDDEDGDKKIQQIIRLFRNHFMIHMNEFENKVTSITERLNLEVNQMQTFKIYANSLMEKINATESKQSSLILADRHNQRILKHLDISNAIRNKMQQFVEDSRKKKRALCLRIVLLKRKLNFFEYEMEKLRQENNNLKRNVSISEYERVCMAYKDLYRRHQEYERIILNSDNQKFLIKSNTLQ</sequence>
<feature type="coiled-coil region" evidence="1">
    <location>
        <begin position="242"/>
        <end position="269"/>
    </location>
</feature>